<evidence type="ECO:0000313" key="2">
    <source>
        <dbReference type="Proteomes" id="UP001555826"/>
    </source>
</evidence>
<dbReference type="Proteomes" id="UP001555826">
    <property type="component" value="Unassembled WGS sequence"/>
</dbReference>
<evidence type="ECO:0000313" key="1">
    <source>
        <dbReference type="EMBL" id="MEW9265965.1"/>
    </source>
</evidence>
<organism evidence="1 2">
    <name type="scientific">Kineococcus endophyticus</name>
    <dbReference type="NCBI Taxonomy" id="1181883"/>
    <lineage>
        <taxon>Bacteria</taxon>
        <taxon>Bacillati</taxon>
        <taxon>Actinomycetota</taxon>
        <taxon>Actinomycetes</taxon>
        <taxon>Kineosporiales</taxon>
        <taxon>Kineosporiaceae</taxon>
        <taxon>Kineococcus</taxon>
    </lineage>
</organism>
<name>A0ABV3P8N9_9ACTN</name>
<accession>A0ABV3P8N9</accession>
<reference evidence="1 2" key="1">
    <citation type="submission" date="2024-07" db="EMBL/GenBank/DDBJ databases">
        <authorList>
            <person name="Thanompreechachai J."/>
            <person name="Duangmal K."/>
        </authorList>
    </citation>
    <scope>NUCLEOTIDE SEQUENCE [LARGE SCALE GENOMIC DNA]</scope>
    <source>
        <strain evidence="1 2">KCTC 19886</strain>
    </source>
</reference>
<keyword evidence="2" id="KW-1185">Reference proteome</keyword>
<sequence>MQDVGAWGIDLTMPQSLLLALHLRDAAGLAPPTSPVLPDLPPLDPPVRRLHVEAGLEAASRQWADWWVERFPGGADALTSILPPRYPGLRGRTELRGIAELGMDDAVAWCARVREIEKRVIARSPSALFETNLVSGVERELGWRIRPFDLRILVLPVAGAHAWDVVGQPVISLGLRADRDAYLAWLREQLVAIGRLRIARSEGQNT</sequence>
<dbReference type="EMBL" id="JBFNQN010000009">
    <property type="protein sequence ID" value="MEW9265965.1"/>
    <property type="molecule type" value="Genomic_DNA"/>
</dbReference>
<comment type="caution">
    <text evidence="1">The sequence shown here is derived from an EMBL/GenBank/DDBJ whole genome shotgun (WGS) entry which is preliminary data.</text>
</comment>
<dbReference type="RefSeq" id="WP_367639089.1">
    <property type="nucleotide sequence ID" value="NZ_JBFNQN010000009.1"/>
</dbReference>
<proteinExistence type="predicted"/>
<protein>
    <submittedName>
        <fullName evidence="1">Uncharacterized protein</fullName>
    </submittedName>
</protein>
<gene>
    <name evidence="1" type="ORF">AB1207_14515</name>
</gene>